<comment type="similarity">
    <text evidence="9">Belongs to the WD repeat peroxin-7 family.</text>
</comment>
<proteinExistence type="inferred from homology"/>
<keyword evidence="7" id="KW-0653">Protein transport</keyword>
<dbReference type="PANTHER" id="PTHR46027">
    <property type="entry name" value="PEROXISOMAL TARGETING SIGNAL 2 RECEPTOR"/>
    <property type="match status" value="1"/>
</dbReference>
<feature type="repeat" description="WD" evidence="11">
    <location>
        <begin position="201"/>
        <end position="244"/>
    </location>
</feature>
<dbReference type="GO" id="GO:0016558">
    <property type="term" value="P:protein import into peroxisome matrix"/>
    <property type="evidence" value="ECO:0007669"/>
    <property type="project" value="InterPro"/>
</dbReference>
<evidence type="ECO:0000256" key="2">
    <source>
        <dbReference type="ARBA" id="ARBA00004514"/>
    </source>
</evidence>
<dbReference type="PRINTS" id="PR00320">
    <property type="entry name" value="GPROTEINBRPT"/>
</dbReference>
<dbReference type="STRING" id="105785.A0A2J7PZB1"/>
<evidence type="ECO:0000256" key="8">
    <source>
        <dbReference type="ARBA" id="ARBA00023140"/>
    </source>
</evidence>
<keyword evidence="3" id="KW-0813">Transport</keyword>
<dbReference type="SUPFAM" id="SSF50978">
    <property type="entry name" value="WD40 repeat-like"/>
    <property type="match status" value="1"/>
</dbReference>
<feature type="repeat" description="WD" evidence="11">
    <location>
        <begin position="289"/>
        <end position="325"/>
    </location>
</feature>
<dbReference type="GO" id="GO:0005782">
    <property type="term" value="C:peroxisomal matrix"/>
    <property type="evidence" value="ECO:0007669"/>
    <property type="project" value="UniProtKB-SubCell"/>
</dbReference>
<dbReference type="PROSITE" id="PS00678">
    <property type="entry name" value="WD_REPEATS_1"/>
    <property type="match status" value="3"/>
</dbReference>
<sequence>MRKIAEYFFCNEIDTELGFCLTVLYFMRYTACTLVAEMVNIGQSNIDSLFIIDLFRSAGGGTLFLLEVVPDNGLVEVACTQWSDGLFDVAWSETDANIIVSASGDGGLQLWNMSCPQITDSYPQAVNIVNGMSRPRVINSEFSNSSRQELPTGKGILLLVTVAERSKACTIFARSETEIVGSNPTQGMDVCVCLQLPPQTFREHKKEVYSVDWSQTRQEQFVLSASWDCSTKLWDPNRPNSLATFLGHTQLVYSAMWSPHVPSCFASVSGDGTMKVWNTHMPQHPSMSLRAHDAEVLSCDWCKYDQNILATGGSDGLIRGWDLRNITSPVFEQKGCEYAVRRVRFSPHNLSVLASVSYDFTTRIWDFKASPDPLETVKHHSEFVYGLDFNDHVAGQIADCGWDSLVHVFSPRSLVSLSSALAPPVK</sequence>
<dbReference type="PANTHER" id="PTHR46027:SF1">
    <property type="entry name" value="PEROXISOMAL TARGETING SIGNAL 2 RECEPTOR"/>
    <property type="match status" value="1"/>
</dbReference>
<evidence type="ECO:0000256" key="9">
    <source>
        <dbReference type="ARBA" id="ARBA00024017"/>
    </source>
</evidence>
<dbReference type="InterPro" id="IPR036322">
    <property type="entry name" value="WD40_repeat_dom_sf"/>
</dbReference>
<reference evidence="12 13" key="1">
    <citation type="submission" date="2017-12" db="EMBL/GenBank/DDBJ databases">
        <title>Hemimetabolous genomes reveal molecular basis of termite eusociality.</title>
        <authorList>
            <person name="Harrison M.C."/>
            <person name="Jongepier E."/>
            <person name="Robertson H.M."/>
            <person name="Arning N."/>
            <person name="Bitard-Feildel T."/>
            <person name="Chao H."/>
            <person name="Childers C.P."/>
            <person name="Dinh H."/>
            <person name="Doddapaneni H."/>
            <person name="Dugan S."/>
            <person name="Gowin J."/>
            <person name="Greiner C."/>
            <person name="Han Y."/>
            <person name="Hu H."/>
            <person name="Hughes D.S.T."/>
            <person name="Huylmans A.-K."/>
            <person name="Kemena C."/>
            <person name="Kremer L.P.M."/>
            <person name="Lee S.L."/>
            <person name="Lopez-Ezquerra A."/>
            <person name="Mallet L."/>
            <person name="Monroy-Kuhn J.M."/>
            <person name="Moser A."/>
            <person name="Murali S.C."/>
            <person name="Muzny D.M."/>
            <person name="Otani S."/>
            <person name="Piulachs M.-D."/>
            <person name="Poelchau M."/>
            <person name="Qu J."/>
            <person name="Schaub F."/>
            <person name="Wada-Katsumata A."/>
            <person name="Worley K.C."/>
            <person name="Xie Q."/>
            <person name="Ylla G."/>
            <person name="Poulsen M."/>
            <person name="Gibbs R.A."/>
            <person name="Schal C."/>
            <person name="Richards S."/>
            <person name="Belles X."/>
            <person name="Korb J."/>
            <person name="Bornberg-Bauer E."/>
        </authorList>
    </citation>
    <scope>NUCLEOTIDE SEQUENCE [LARGE SCALE GENOMIC DNA]</scope>
    <source>
        <tissue evidence="12">Whole body</tissue>
    </source>
</reference>
<evidence type="ECO:0000313" key="13">
    <source>
        <dbReference type="Proteomes" id="UP000235965"/>
    </source>
</evidence>
<evidence type="ECO:0000256" key="3">
    <source>
        <dbReference type="ARBA" id="ARBA00022448"/>
    </source>
</evidence>
<evidence type="ECO:0000256" key="10">
    <source>
        <dbReference type="ARBA" id="ARBA00032565"/>
    </source>
</evidence>
<evidence type="ECO:0000256" key="6">
    <source>
        <dbReference type="ARBA" id="ARBA00022737"/>
    </source>
</evidence>
<dbReference type="InterPro" id="IPR015943">
    <property type="entry name" value="WD40/YVTN_repeat-like_dom_sf"/>
</dbReference>
<dbReference type="EMBL" id="NEVH01020337">
    <property type="protein sequence ID" value="PNF21667.1"/>
    <property type="molecule type" value="Genomic_DNA"/>
</dbReference>
<dbReference type="SMART" id="SM00320">
    <property type="entry name" value="WD40"/>
    <property type="match status" value="6"/>
</dbReference>
<keyword evidence="6" id="KW-0677">Repeat</keyword>
<dbReference type="InterPro" id="IPR044536">
    <property type="entry name" value="PEX7"/>
</dbReference>
<dbReference type="InParanoid" id="A0A2J7PZB1"/>
<dbReference type="InterPro" id="IPR001680">
    <property type="entry name" value="WD40_rpt"/>
</dbReference>
<protein>
    <recommendedName>
        <fullName evidence="10">Peroxin-7</fullName>
    </recommendedName>
</protein>
<evidence type="ECO:0000256" key="4">
    <source>
        <dbReference type="ARBA" id="ARBA00022490"/>
    </source>
</evidence>
<dbReference type="GO" id="GO:0005829">
    <property type="term" value="C:cytosol"/>
    <property type="evidence" value="ECO:0007669"/>
    <property type="project" value="UniProtKB-SubCell"/>
</dbReference>
<name>A0A2J7PZB1_9NEOP</name>
<evidence type="ECO:0000256" key="5">
    <source>
        <dbReference type="ARBA" id="ARBA00022574"/>
    </source>
</evidence>
<keyword evidence="8" id="KW-0576">Peroxisome</keyword>
<feature type="repeat" description="WD" evidence="11">
    <location>
        <begin position="245"/>
        <end position="278"/>
    </location>
</feature>
<keyword evidence="5 11" id="KW-0853">WD repeat</keyword>
<keyword evidence="12" id="KW-0675">Receptor</keyword>
<accession>A0A2J7PZB1</accession>
<comment type="subcellular location">
    <subcellularLocation>
        <location evidence="2">Cytoplasm</location>
        <location evidence="2">Cytosol</location>
    </subcellularLocation>
    <subcellularLocation>
        <location evidence="1">Peroxisome matrix</location>
    </subcellularLocation>
</comment>
<keyword evidence="13" id="KW-1185">Reference proteome</keyword>
<dbReference type="GO" id="GO:0005053">
    <property type="term" value="F:peroxisome matrix targeting signal-2 binding"/>
    <property type="evidence" value="ECO:0007669"/>
    <property type="project" value="InterPro"/>
</dbReference>
<dbReference type="Proteomes" id="UP000235965">
    <property type="component" value="Unassembled WGS sequence"/>
</dbReference>
<dbReference type="PROSITE" id="PS50294">
    <property type="entry name" value="WD_REPEATS_REGION"/>
    <property type="match status" value="3"/>
</dbReference>
<gene>
    <name evidence="12" type="primary">PEX7</name>
    <name evidence="12" type="ORF">B7P43_G11272</name>
</gene>
<evidence type="ECO:0000256" key="7">
    <source>
        <dbReference type="ARBA" id="ARBA00022927"/>
    </source>
</evidence>
<keyword evidence="4" id="KW-0963">Cytoplasm</keyword>
<dbReference type="FunCoup" id="A0A2J7PZB1">
    <property type="interactions" value="101"/>
</dbReference>
<organism evidence="12 13">
    <name type="scientific">Cryptotermes secundus</name>
    <dbReference type="NCBI Taxonomy" id="105785"/>
    <lineage>
        <taxon>Eukaryota</taxon>
        <taxon>Metazoa</taxon>
        <taxon>Ecdysozoa</taxon>
        <taxon>Arthropoda</taxon>
        <taxon>Hexapoda</taxon>
        <taxon>Insecta</taxon>
        <taxon>Pterygota</taxon>
        <taxon>Neoptera</taxon>
        <taxon>Polyneoptera</taxon>
        <taxon>Dictyoptera</taxon>
        <taxon>Blattodea</taxon>
        <taxon>Blattoidea</taxon>
        <taxon>Termitoidae</taxon>
        <taxon>Kalotermitidae</taxon>
        <taxon>Cryptotermitinae</taxon>
        <taxon>Cryptotermes</taxon>
    </lineage>
</organism>
<comment type="caution">
    <text evidence="12">The sequence shown here is derived from an EMBL/GenBank/DDBJ whole genome shotgun (WGS) entry which is preliminary data.</text>
</comment>
<dbReference type="InterPro" id="IPR020472">
    <property type="entry name" value="WD40_PAC1"/>
</dbReference>
<dbReference type="Pfam" id="PF00400">
    <property type="entry name" value="WD40"/>
    <property type="match status" value="4"/>
</dbReference>
<evidence type="ECO:0000256" key="11">
    <source>
        <dbReference type="PROSITE-ProRule" id="PRU00221"/>
    </source>
</evidence>
<dbReference type="PROSITE" id="PS50082">
    <property type="entry name" value="WD_REPEATS_2"/>
    <property type="match status" value="3"/>
</dbReference>
<dbReference type="Gene3D" id="2.130.10.10">
    <property type="entry name" value="YVTN repeat-like/Quinoprotein amine dehydrogenase"/>
    <property type="match status" value="1"/>
</dbReference>
<evidence type="ECO:0000256" key="1">
    <source>
        <dbReference type="ARBA" id="ARBA00004253"/>
    </source>
</evidence>
<dbReference type="InterPro" id="IPR019775">
    <property type="entry name" value="WD40_repeat_CS"/>
</dbReference>
<evidence type="ECO:0000313" key="12">
    <source>
        <dbReference type="EMBL" id="PNF21667.1"/>
    </source>
</evidence>
<dbReference type="AlphaFoldDB" id="A0A2J7PZB1"/>
<dbReference type="OrthoDB" id="273771at2759"/>